<dbReference type="OrthoDB" id="448448at2759"/>
<dbReference type="Gene3D" id="3.40.50.10810">
    <property type="entry name" value="Tandem AAA-ATPase domain"/>
    <property type="match status" value="1"/>
</dbReference>
<dbReference type="PROSITE" id="PS51194">
    <property type="entry name" value="HELICASE_CTER"/>
    <property type="match status" value="1"/>
</dbReference>
<dbReference type="GO" id="GO:0006281">
    <property type="term" value="P:DNA repair"/>
    <property type="evidence" value="ECO:0007669"/>
    <property type="project" value="TreeGrafter"/>
</dbReference>
<feature type="compositionally biased region" description="Low complexity" evidence="4">
    <location>
        <begin position="213"/>
        <end position="234"/>
    </location>
</feature>
<keyword evidence="8" id="KW-1185">Reference proteome</keyword>
<keyword evidence="1" id="KW-0547">Nucleotide-binding</keyword>
<evidence type="ECO:0000259" key="5">
    <source>
        <dbReference type="PROSITE" id="PS51192"/>
    </source>
</evidence>
<dbReference type="InterPro" id="IPR038718">
    <property type="entry name" value="SNF2-like_sf"/>
</dbReference>
<feature type="domain" description="Helicase ATP-binding" evidence="5">
    <location>
        <begin position="342"/>
        <end position="517"/>
    </location>
</feature>
<dbReference type="InterPro" id="IPR050628">
    <property type="entry name" value="SNF2_RAD54_helicase_TF"/>
</dbReference>
<dbReference type="Pfam" id="PF00271">
    <property type="entry name" value="Helicase_C"/>
    <property type="match status" value="1"/>
</dbReference>
<evidence type="ECO:0008006" key="9">
    <source>
        <dbReference type="Google" id="ProtNLM"/>
    </source>
</evidence>
<dbReference type="EMBL" id="NHYE01005572">
    <property type="protein sequence ID" value="PPQ69452.1"/>
    <property type="molecule type" value="Genomic_DNA"/>
</dbReference>
<gene>
    <name evidence="7" type="ORF">CVT26_002862</name>
</gene>
<evidence type="ECO:0000256" key="4">
    <source>
        <dbReference type="SAM" id="MobiDB-lite"/>
    </source>
</evidence>
<dbReference type="SMART" id="SM00490">
    <property type="entry name" value="HELICc"/>
    <property type="match status" value="1"/>
</dbReference>
<dbReference type="PROSITE" id="PS51192">
    <property type="entry name" value="HELICASE_ATP_BIND_1"/>
    <property type="match status" value="1"/>
</dbReference>
<dbReference type="PANTHER" id="PTHR45626">
    <property type="entry name" value="TRANSCRIPTION TERMINATION FACTOR 2-RELATED"/>
    <property type="match status" value="1"/>
</dbReference>
<dbReference type="InParanoid" id="A0A409VT60"/>
<evidence type="ECO:0000259" key="6">
    <source>
        <dbReference type="PROSITE" id="PS51194"/>
    </source>
</evidence>
<dbReference type="InterPro" id="IPR001650">
    <property type="entry name" value="Helicase_C-like"/>
</dbReference>
<dbReference type="Proteomes" id="UP000284706">
    <property type="component" value="Unassembled WGS sequence"/>
</dbReference>
<evidence type="ECO:0000256" key="1">
    <source>
        <dbReference type="ARBA" id="ARBA00022741"/>
    </source>
</evidence>
<dbReference type="CDD" id="cd18793">
    <property type="entry name" value="SF2_C_SNF"/>
    <property type="match status" value="1"/>
</dbReference>
<name>A0A409VT60_9AGAR</name>
<feature type="compositionally biased region" description="Polar residues" evidence="4">
    <location>
        <begin position="1"/>
        <end position="12"/>
    </location>
</feature>
<evidence type="ECO:0000313" key="8">
    <source>
        <dbReference type="Proteomes" id="UP000284706"/>
    </source>
</evidence>
<dbReference type="InterPro" id="IPR049730">
    <property type="entry name" value="SNF2/RAD54-like_C"/>
</dbReference>
<dbReference type="GO" id="GO:0005524">
    <property type="term" value="F:ATP binding"/>
    <property type="evidence" value="ECO:0007669"/>
    <property type="project" value="UniProtKB-KW"/>
</dbReference>
<dbReference type="InterPro" id="IPR027417">
    <property type="entry name" value="P-loop_NTPase"/>
</dbReference>
<dbReference type="InterPro" id="IPR014001">
    <property type="entry name" value="Helicase_ATP-bd"/>
</dbReference>
<feature type="compositionally biased region" description="Polar residues" evidence="4">
    <location>
        <begin position="198"/>
        <end position="208"/>
    </location>
</feature>
<dbReference type="GO" id="GO:0005634">
    <property type="term" value="C:nucleus"/>
    <property type="evidence" value="ECO:0007669"/>
    <property type="project" value="TreeGrafter"/>
</dbReference>
<dbReference type="Pfam" id="PF00176">
    <property type="entry name" value="SNF2-rel_dom"/>
    <property type="match status" value="1"/>
</dbReference>
<dbReference type="AlphaFoldDB" id="A0A409VT60"/>
<feature type="compositionally biased region" description="Polar residues" evidence="4">
    <location>
        <begin position="23"/>
        <end position="33"/>
    </location>
</feature>
<feature type="compositionally biased region" description="Polar residues" evidence="4">
    <location>
        <begin position="50"/>
        <end position="59"/>
    </location>
</feature>
<feature type="region of interest" description="Disordered" evidence="4">
    <location>
        <begin position="1"/>
        <end position="279"/>
    </location>
</feature>
<dbReference type="GO" id="GO:0016787">
    <property type="term" value="F:hydrolase activity"/>
    <property type="evidence" value="ECO:0007669"/>
    <property type="project" value="UniProtKB-KW"/>
</dbReference>
<dbReference type="SMART" id="SM00487">
    <property type="entry name" value="DEXDc"/>
    <property type="match status" value="1"/>
</dbReference>
<dbReference type="GO" id="GO:0008094">
    <property type="term" value="F:ATP-dependent activity, acting on DNA"/>
    <property type="evidence" value="ECO:0007669"/>
    <property type="project" value="TreeGrafter"/>
</dbReference>
<dbReference type="PANTHER" id="PTHR45626:SF14">
    <property type="entry name" value="ATP-DEPENDENT DNA HELICASE (EUROFUNG)"/>
    <property type="match status" value="1"/>
</dbReference>
<keyword evidence="2" id="KW-0378">Hydrolase</keyword>
<keyword evidence="3" id="KW-0067">ATP-binding</keyword>
<dbReference type="STRING" id="231916.A0A409VT60"/>
<organism evidence="7 8">
    <name type="scientific">Gymnopilus dilepis</name>
    <dbReference type="NCBI Taxonomy" id="231916"/>
    <lineage>
        <taxon>Eukaryota</taxon>
        <taxon>Fungi</taxon>
        <taxon>Dikarya</taxon>
        <taxon>Basidiomycota</taxon>
        <taxon>Agaricomycotina</taxon>
        <taxon>Agaricomycetes</taxon>
        <taxon>Agaricomycetidae</taxon>
        <taxon>Agaricales</taxon>
        <taxon>Agaricineae</taxon>
        <taxon>Hymenogastraceae</taxon>
        <taxon>Gymnopilus</taxon>
    </lineage>
</organism>
<comment type="caution">
    <text evidence="7">The sequence shown here is derived from an EMBL/GenBank/DDBJ whole genome shotgun (WGS) entry which is preliminary data.</text>
</comment>
<accession>A0A409VT60</accession>
<proteinExistence type="predicted"/>
<evidence type="ECO:0000313" key="7">
    <source>
        <dbReference type="EMBL" id="PPQ69452.1"/>
    </source>
</evidence>
<dbReference type="InterPro" id="IPR000330">
    <property type="entry name" value="SNF2_N"/>
</dbReference>
<dbReference type="SUPFAM" id="SSF52540">
    <property type="entry name" value="P-loop containing nucleoside triphosphate hydrolases"/>
    <property type="match status" value="2"/>
</dbReference>
<feature type="domain" description="Helicase C-terminal" evidence="6">
    <location>
        <begin position="676"/>
        <end position="837"/>
    </location>
</feature>
<sequence length="843" mass="94066">MWSWRFWTSSSPPNSPDTKSRSVRTSTPLSNINRVEGGPTKVARAGRENISLQYPSPVSTPGRANEQSIYPPLESLHFPSVPTSPPRAGASKGRGNDATKVNQHPAGQGQPCLPSPPSSAPRSFPVLNSLRFPSAPTTPPRRIRGHTRGNPAAEADLPCLPSPPSTTPSLFADLNSTEHSDKADGSSAPLFTLPTPPASSTRPPQNRLTAFETPTRGRSTTRTSRPTSPRTLSPIRAQPPPPLTYRRPQQHDAGRISLPSPTNVTSPKLRPEQVSQRVEDDLNTVSKTSGHEAAAKKLAELMKRKPSLLTTGIFASGQKLQRYQLKDVQCLVMREEGEEVCGTNVINRVGLLLAYDMGLGKTIVSIALILCNPPPDHYGAGRATLVVVPSIGIMKQWLLELRKFAPHLVVCYYDSISKALNSEADVVLITYRQLQIQRGHLLTDTDKDKKNPALYPVFQFTWYRVINDEAQVYRNPTTKTSEAIWALRKQHGLCLSGTPVQASKQNKMLDFYPIFRFLDVTYDRVNELPVFERKIYSRKQKGPIVSSQAEERLEIIKQSFCIFRRKDDIDPETGKPLVVLPPRTETIVRLKLSSAEGVIYDQVWGMKLPIFACLIRRRQACDHPSLLLGDQQDDTTCRENDHDEVQEDHRKSRPIRVENFPEAVRPLFSHSFKSSKMKAMVGILHQCRNEKTIIFTHFTSLIPAIAEALYIAQIAWVEYTGDMTSKEREDALTRIAEDEDCNVIIVSINAGGLGLNMTSCNNVILTEPWWNPYVEEQAISRVHRLGQTRPVKVYRLVVSESIEDSILKTQELKREMVGDMYGEYGAACGELDEATLQAWLNGP</sequence>
<reference evidence="7 8" key="1">
    <citation type="journal article" date="2018" name="Evol. Lett.">
        <title>Horizontal gene cluster transfer increased hallucinogenic mushroom diversity.</title>
        <authorList>
            <person name="Reynolds H.T."/>
            <person name="Vijayakumar V."/>
            <person name="Gluck-Thaler E."/>
            <person name="Korotkin H.B."/>
            <person name="Matheny P.B."/>
            <person name="Slot J.C."/>
        </authorList>
    </citation>
    <scope>NUCLEOTIDE SEQUENCE [LARGE SCALE GENOMIC DNA]</scope>
    <source>
        <strain evidence="7 8">SRW20</strain>
    </source>
</reference>
<dbReference type="Gene3D" id="3.40.50.300">
    <property type="entry name" value="P-loop containing nucleotide triphosphate hydrolases"/>
    <property type="match status" value="1"/>
</dbReference>
<evidence type="ECO:0000256" key="3">
    <source>
        <dbReference type="ARBA" id="ARBA00022840"/>
    </source>
</evidence>
<protein>
    <recommendedName>
        <fullName evidence="9">Helicase C-terminal domain-containing protein</fullName>
    </recommendedName>
</protein>
<evidence type="ECO:0000256" key="2">
    <source>
        <dbReference type="ARBA" id="ARBA00022801"/>
    </source>
</evidence>